<dbReference type="KEGG" id="mlz:F6J85_14890"/>
<dbReference type="GO" id="GO:0016787">
    <property type="term" value="F:hydrolase activity"/>
    <property type="evidence" value="ECO:0007669"/>
    <property type="project" value="UniProtKB-KW"/>
</dbReference>
<evidence type="ECO:0000313" key="4">
    <source>
        <dbReference type="Proteomes" id="UP000325516"/>
    </source>
</evidence>
<keyword evidence="1 3" id="KW-0378">Hydrolase</keyword>
<sequence length="323" mass="33905">MSSPPPFDPEIVAALQARTDVVTTLRADEIARLRAGITRPTDAEITLGGVFDFSEHSVPSVDGRTLPMVMLRPRNAETPVPVLYHVHGGGLVVGTPYEDLPSLAALARDVGCAVASIDYRLAPEHPYPVPLEDVYSGLTWLVAEATSLGIDPRRVILSGVSAGGGLAAAAALLGRDRGGPVVRGQLLACPMLDDRNDTPSAHQMAGIGAWDRTANETGWTAYLGAERGDVPAYASPGRVTDLSGLPPMFLDVGSAETFRDEVVAYAARVWECGGEAELHVWPGGAHGFDTLAPDAALSRAARAARAGWLRRRLGAPAPAPRSG</sequence>
<dbReference type="Gene3D" id="3.40.50.1820">
    <property type="entry name" value="alpha/beta hydrolase"/>
    <property type="match status" value="1"/>
</dbReference>
<feature type="domain" description="Alpha/beta hydrolase fold-3" evidence="2">
    <location>
        <begin position="84"/>
        <end position="288"/>
    </location>
</feature>
<dbReference type="SUPFAM" id="SSF53474">
    <property type="entry name" value="alpha/beta-Hydrolases"/>
    <property type="match status" value="1"/>
</dbReference>
<reference evidence="4" key="1">
    <citation type="submission" date="2019-09" db="EMBL/GenBank/DDBJ databases">
        <title>Mumia zhuanghuii sp. nov. isolated from the intestinal contents of plateau pika (Ochotona curzoniae) in the Qinghai-Tibet plateau of China.</title>
        <authorList>
            <person name="Tian Z."/>
        </authorList>
    </citation>
    <scope>NUCLEOTIDE SEQUENCE [LARGE SCALE GENOMIC DNA]</scope>
    <source>
        <strain evidence="4">L-031</strain>
    </source>
</reference>
<dbReference type="Pfam" id="PF07859">
    <property type="entry name" value="Abhydrolase_3"/>
    <property type="match status" value="1"/>
</dbReference>
<proteinExistence type="predicted"/>
<dbReference type="Proteomes" id="UP000325516">
    <property type="component" value="Chromosome"/>
</dbReference>
<dbReference type="InterPro" id="IPR029058">
    <property type="entry name" value="AB_hydrolase_fold"/>
</dbReference>
<evidence type="ECO:0000259" key="2">
    <source>
        <dbReference type="Pfam" id="PF07859"/>
    </source>
</evidence>
<name>A0A5J6L704_9MICO</name>
<dbReference type="InterPro" id="IPR013094">
    <property type="entry name" value="AB_hydrolase_3"/>
</dbReference>
<dbReference type="PANTHER" id="PTHR48081">
    <property type="entry name" value="AB HYDROLASE SUPERFAMILY PROTEIN C4A8.06C"/>
    <property type="match status" value="1"/>
</dbReference>
<gene>
    <name evidence="3" type="ORF">F6J85_14890</name>
</gene>
<evidence type="ECO:0000256" key="1">
    <source>
        <dbReference type="ARBA" id="ARBA00022801"/>
    </source>
</evidence>
<dbReference type="RefSeq" id="WP_150926215.1">
    <property type="nucleotide sequence ID" value="NZ_CP044232.1"/>
</dbReference>
<dbReference type="EMBL" id="CP044232">
    <property type="protein sequence ID" value="QEW04247.1"/>
    <property type="molecule type" value="Genomic_DNA"/>
</dbReference>
<dbReference type="PANTHER" id="PTHR48081:SF8">
    <property type="entry name" value="ALPHA_BETA HYDROLASE FOLD-3 DOMAIN-CONTAINING PROTEIN-RELATED"/>
    <property type="match status" value="1"/>
</dbReference>
<organism evidence="3 4">
    <name type="scientific">Microbacterium lushaniae</name>
    <dbReference type="NCBI Taxonomy" id="2614639"/>
    <lineage>
        <taxon>Bacteria</taxon>
        <taxon>Bacillati</taxon>
        <taxon>Actinomycetota</taxon>
        <taxon>Actinomycetes</taxon>
        <taxon>Micrococcales</taxon>
        <taxon>Microbacteriaceae</taxon>
        <taxon>Microbacterium</taxon>
    </lineage>
</organism>
<accession>A0A5J6L704</accession>
<dbReference type="AlphaFoldDB" id="A0A5J6L704"/>
<evidence type="ECO:0000313" key="3">
    <source>
        <dbReference type="EMBL" id="QEW04247.1"/>
    </source>
</evidence>
<protein>
    <submittedName>
        <fullName evidence="3">Alpha/beta hydrolase</fullName>
    </submittedName>
</protein>
<keyword evidence="4" id="KW-1185">Reference proteome</keyword>
<dbReference type="InterPro" id="IPR050300">
    <property type="entry name" value="GDXG_lipolytic_enzyme"/>
</dbReference>